<accession>A0A9P4WPN6</accession>
<dbReference type="AlphaFoldDB" id="A0A9P4WPN6"/>
<dbReference type="EMBL" id="SWKV01000034">
    <property type="protein sequence ID" value="KAF3038868.1"/>
    <property type="molecule type" value="Genomic_DNA"/>
</dbReference>
<proteinExistence type="predicted"/>
<feature type="region of interest" description="Disordered" evidence="1">
    <location>
        <begin position="35"/>
        <end position="56"/>
    </location>
</feature>
<evidence type="ECO:0000256" key="1">
    <source>
        <dbReference type="SAM" id="MobiDB-lite"/>
    </source>
</evidence>
<comment type="caution">
    <text evidence="2">The sequence shown here is derived from an EMBL/GenBank/DDBJ whole genome shotgun (WGS) entry which is preliminary data.</text>
</comment>
<dbReference type="OrthoDB" id="3792011at2759"/>
<dbReference type="Proteomes" id="UP000758155">
    <property type="component" value="Unassembled WGS sequence"/>
</dbReference>
<organism evidence="2 3">
    <name type="scientific">Didymella heteroderae</name>
    <dbReference type="NCBI Taxonomy" id="1769908"/>
    <lineage>
        <taxon>Eukaryota</taxon>
        <taxon>Fungi</taxon>
        <taxon>Dikarya</taxon>
        <taxon>Ascomycota</taxon>
        <taxon>Pezizomycotina</taxon>
        <taxon>Dothideomycetes</taxon>
        <taxon>Pleosporomycetidae</taxon>
        <taxon>Pleosporales</taxon>
        <taxon>Pleosporineae</taxon>
        <taxon>Didymellaceae</taxon>
        <taxon>Didymella</taxon>
    </lineage>
</organism>
<evidence type="ECO:0000313" key="2">
    <source>
        <dbReference type="EMBL" id="KAF3038868.1"/>
    </source>
</evidence>
<keyword evidence="3" id="KW-1185">Reference proteome</keyword>
<name>A0A9P4WPN6_9PLEO</name>
<reference evidence="2" key="1">
    <citation type="submission" date="2019-04" db="EMBL/GenBank/DDBJ databases">
        <title>Sequencing of skin fungus with MAO and IRED activity.</title>
        <authorList>
            <person name="Marsaioli A.J."/>
            <person name="Bonatto J.M.C."/>
            <person name="Reis Junior O."/>
        </authorList>
    </citation>
    <scope>NUCLEOTIDE SEQUENCE</scope>
    <source>
        <strain evidence="2">28M1</strain>
    </source>
</reference>
<gene>
    <name evidence="2" type="ORF">E8E12_008794</name>
</gene>
<sequence length="158" mass="17224">MCSAPSAKQPKASQVDAEKVLQCTEQETERTWLDDFTDDPKVRIPPGGEPKLSKAEKAHDALKAKISRPMPITHTIDSRSPGFTLDVGEKAKGKPKTPSLPTWLDKLAHPTLPAIPSMPAMPTFYKPKKRPASDESFACQGLRGSNVYAEIIMGGAER</sequence>
<evidence type="ECO:0000313" key="3">
    <source>
        <dbReference type="Proteomes" id="UP000758155"/>
    </source>
</evidence>
<feature type="region of interest" description="Disordered" evidence="1">
    <location>
        <begin position="72"/>
        <end position="104"/>
    </location>
</feature>
<protein>
    <submittedName>
        <fullName evidence="2">Uncharacterized protein</fullName>
    </submittedName>
</protein>